<proteinExistence type="predicted"/>
<dbReference type="AlphaFoldDB" id="A0A812SE73"/>
<keyword evidence="1" id="KW-0812">Transmembrane</keyword>
<evidence type="ECO:0000256" key="1">
    <source>
        <dbReference type="SAM" id="Phobius"/>
    </source>
</evidence>
<sequence>MAGLTLWYSADPDWLPGVFECVSMAAVVAFVFFSLPALFCGMQLNLIGRQTINLLLGHAAESRAYMCRLKQDPSKVQLVRDAQDAIDFTEAIAQRLRLDS</sequence>
<feature type="non-terminal residue" evidence="2">
    <location>
        <position position="100"/>
    </location>
</feature>
<keyword evidence="1" id="KW-0472">Membrane</keyword>
<protein>
    <submittedName>
        <fullName evidence="2">Uncharacterized protein</fullName>
    </submittedName>
</protein>
<evidence type="ECO:0000313" key="2">
    <source>
        <dbReference type="EMBL" id="CAE7471491.1"/>
    </source>
</evidence>
<organism evidence="2 3">
    <name type="scientific">Symbiodinium pilosum</name>
    <name type="common">Dinoflagellate</name>
    <dbReference type="NCBI Taxonomy" id="2952"/>
    <lineage>
        <taxon>Eukaryota</taxon>
        <taxon>Sar</taxon>
        <taxon>Alveolata</taxon>
        <taxon>Dinophyceae</taxon>
        <taxon>Suessiales</taxon>
        <taxon>Symbiodiniaceae</taxon>
        <taxon>Symbiodinium</taxon>
    </lineage>
</organism>
<gene>
    <name evidence="2" type="ORF">SPIL2461_LOCUS11957</name>
</gene>
<dbReference type="Proteomes" id="UP000649617">
    <property type="component" value="Unassembled WGS sequence"/>
</dbReference>
<dbReference type="EMBL" id="CAJNIZ010023781">
    <property type="protein sequence ID" value="CAE7471491.1"/>
    <property type="molecule type" value="Genomic_DNA"/>
</dbReference>
<name>A0A812SE73_SYMPI</name>
<reference evidence="2" key="1">
    <citation type="submission" date="2021-02" db="EMBL/GenBank/DDBJ databases">
        <authorList>
            <person name="Dougan E. K."/>
            <person name="Rhodes N."/>
            <person name="Thang M."/>
            <person name="Chan C."/>
        </authorList>
    </citation>
    <scope>NUCLEOTIDE SEQUENCE</scope>
</reference>
<evidence type="ECO:0000313" key="3">
    <source>
        <dbReference type="Proteomes" id="UP000649617"/>
    </source>
</evidence>
<dbReference type="OrthoDB" id="10678982at2759"/>
<feature type="transmembrane region" description="Helical" evidence="1">
    <location>
        <begin position="14"/>
        <end position="39"/>
    </location>
</feature>
<accession>A0A812SE73</accession>
<keyword evidence="1" id="KW-1133">Transmembrane helix</keyword>
<keyword evidence="3" id="KW-1185">Reference proteome</keyword>
<comment type="caution">
    <text evidence="2">The sequence shown here is derived from an EMBL/GenBank/DDBJ whole genome shotgun (WGS) entry which is preliminary data.</text>
</comment>